<gene>
    <name evidence="1" type="ORF">F9278_14970</name>
</gene>
<dbReference type="KEGG" id="sphv:F9278_14970"/>
<sequence length="423" mass="45467">MAPDGIGNLLRSSREQANLTREEVVLRIAEVLGEDFDPDNLKRWELEIRLPTKRYHSSIEEVLGIPVSEIVRTRAISKAYRLQQKMATRQDGQEVPPVKRRVFITGTLAVAGTGALAGLAEAHEGIDAALSGSSNAADIAYLESVFERNTGGYRGRDPQRVLGQMQDDLKLLGQVLDRPHTARDRATLVRTAAGITGLVAIIQHDIGAQQGAESWFTTAARAAQESGDRHMLAWVLARHAMVGLNYGAPSSAARRAARAQRVAGTTPSAAAALASAVNARALAGLGDRNGARKAVEQTQDMIEQLDNIALADNWFGYPAQKHSVHLSQAYTLLGDTISARAEQEAALALTDSPSVMTRALLALDHAQCLRIDKAPQTAADMATATWNKLPTGYRTGLVQTRAEALRDALTGRPRARLAEALSA</sequence>
<dbReference type="Proteomes" id="UP000327294">
    <property type="component" value="Chromosome"/>
</dbReference>
<dbReference type="CDD" id="cd00093">
    <property type="entry name" value="HTH_XRE"/>
    <property type="match status" value="1"/>
</dbReference>
<protein>
    <submittedName>
        <fullName evidence="1">Transcriptional regulator</fullName>
    </submittedName>
</protein>
<organism evidence="1 2">
    <name type="scientific">Streptomyces phaeolivaceus</name>
    <dbReference type="NCBI Taxonomy" id="2653200"/>
    <lineage>
        <taxon>Bacteria</taxon>
        <taxon>Bacillati</taxon>
        <taxon>Actinomycetota</taxon>
        <taxon>Actinomycetes</taxon>
        <taxon>Kitasatosporales</taxon>
        <taxon>Streptomycetaceae</taxon>
        <taxon>Streptomyces</taxon>
    </lineage>
</organism>
<dbReference type="AlphaFoldDB" id="A0A5P8KHS3"/>
<keyword evidence="2" id="KW-1185">Reference proteome</keyword>
<evidence type="ECO:0000313" key="1">
    <source>
        <dbReference type="EMBL" id="QFR02565.1"/>
    </source>
</evidence>
<dbReference type="InterPro" id="IPR001387">
    <property type="entry name" value="Cro/C1-type_HTH"/>
</dbReference>
<evidence type="ECO:0000313" key="2">
    <source>
        <dbReference type="Proteomes" id="UP000327294"/>
    </source>
</evidence>
<proteinExistence type="predicted"/>
<dbReference type="EMBL" id="CP045096">
    <property type="protein sequence ID" value="QFR02565.1"/>
    <property type="molecule type" value="Genomic_DNA"/>
</dbReference>
<accession>A0A5P8KHS3</accession>
<name>A0A5P8KHS3_9ACTN</name>
<reference evidence="1 2" key="1">
    <citation type="submission" date="2019-10" db="EMBL/GenBank/DDBJ databases">
        <title>Streptomyces sp. strain GY16 isolated from leaves of Broussonetia papyrifera.</title>
        <authorList>
            <person name="Mo P."/>
        </authorList>
    </citation>
    <scope>NUCLEOTIDE SEQUENCE [LARGE SCALE GENOMIC DNA]</scope>
    <source>
        <strain evidence="1 2">GY16</strain>
    </source>
</reference>